<dbReference type="Proteomes" id="UP001212803">
    <property type="component" value="Chromosome"/>
</dbReference>
<gene>
    <name evidence="2" type="ORF">O0235_01450</name>
</gene>
<feature type="region of interest" description="Disordered" evidence="1">
    <location>
        <begin position="53"/>
        <end position="121"/>
    </location>
</feature>
<reference evidence="2 3" key="1">
    <citation type="journal article" date="2023" name="ISME J.">
        <title>Thermophilic Dehalococcoidia with unusual traits shed light on an unexpected past.</title>
        <authorList>
            <person name="Palmer M."/>
            <person name="Covington J.K."/>
            <person name="Zhou E.M."/>
            <person name="Thomas S.C."/>
            <person name="Habib N."/>
            <person name="Seymour C.O."/>
            <person name="Lai D."/>
            <person name="Johnston J."/>
            <person name="Hashimi A."/>
            <person name="Jiao J.Y."/>
            <person name="Muok A.R."/>
            <person name="Liu L."/>
            <person name="Xian W.D."/>
            <person name="Zhi X.Y."/>
            <person name="Li M.M."/>
            <person name="Silva L.P."/>
            <person name="Bowen B.P."/>
            <person name="Louie K."/>
            <person name="Briegel A."/>
            <person name="Pett-Ridge J."/>
            <person name="Weber P.K."/>
            <person name="Tocheva E.I."/>
            <person name="Woyke T."/>
            <person name="Northen T.R."/>
            <person name="Mayali X."/>
            <person name="Li W.J."/>
            <person name="Hedlund B.P."/>
        </authorList>
    </citation>
    <scope>NUCLEOTIDE SEQUENCE [LARGE SCALE GENOMIC DNA]</scope>
    <source>
        <strain evidence="2 3">YIM 72310</strain>
    </source>
</reference>
<protein>
    <submittedName>
        <fullName evidence="2">Uncharacterized protein</fullName>
    </submittedName>
</protein>
<organism evidence="2 3">
    <name type="scientific">Tepidiforma flava</name>
    <dbReference type="NCBI Taxonomy" id="3004094"/>
    <lineage>
        <taxon>Bacteria</taxon>
        <taxon>Bacillati</taxon>
        <taxon>Chloroflexota</taxon>
        <taxon>Tepidiformia</taxon>
        <taxon>Tepidiformales</taxon>
        <taxon>Tepidiformaceae</taxon>
        <taxon>Tepidiforma</taxon>
    </lineage>
</organism>
<dbReference type="EMBL" id="CP115149">
    <property type="protein sequence ID" value="WBL36284.1"/>
    <property type="molecule type" value="Genomic_DNA"/>
</dbReference>
<accession>A0ABY7M715</accession>
<proteinExistence type="predicted"/>
<evidence type="ECO:0000313" key="3">
    <source>
        <dbReference type="Proteomes" id="UP001212803"/>
    </source>
</evidence>
<keyword evidence="3" id="KW-1185">Reference proteome</keyword>
<name>A0ABY7M715_9CHLR</name>
<feature type="compositionally biased region" description="Polar residues" evidence="1">
    <location>
        <begin position="104"/>
        <end position="121"/>
    </location>
</feature>
<evidence type="ECO:0000256" key="1">
    <source>
        <dbReference type="SAM" id="MobiDB-lite"/>
    </source>
</evidence>
<sequence>MEEQAGADREANPRAEMVEAAALVGGSAGRPCLHHREAAAGFDAGVERGEVAGAGVGDERAGGVNERAAGADPEPGSCDGRRASAQRGGCRGPDDRAGAPETATDVSSRSAGKQPSPRSWW</sequence>
<evidence type="ECO:0000313" key="2">
    <source>
        <dbReference type="EMBL" id="WBL36284.1"/>
    </source>
</evidence>